<sequence length="291" mass="33629">MSTTTLNDEILRLQSITNILNGYVMLVLIIFGTVELRRMPNSVFLISTSIGSLVLLWATRFPRSILAITDIDLLVNSPIYCKIRWLLGRWGLNMPVTCVCLSSIACFLITSRNVHYRHFLTVQRACFIVIIFSIIYLIICMPDAIYYKVPGCTASANARFIILTWNNLRLSRFVKRSRFQEQVNQMMVAEFILVLVTATPTFVFNIYQQVTQSVRKSDLRLAQENLWSTVGAVINFTMHTGTFYVYVIVSRAYRQNVLTAICWKKRNRILPKHTHTPHEQIVHSLSRRTTR</sequence>
<feature type="transmembrane region" description="Helical" evidence="1">
    <location>
        <begin position="186"/>
        <end position="207"/>
    </location>
</feature>
<dbReference type="EMBL" id="CAJNOL010002176">
    <property type="protein sequence ID" value="CAF1471546.1"/>
    <property type="molecule type" value="Genomic_DNA"/>
</dbReference>
<protein>
    <recommendedName>
        <fullName evidence="6">G-protein coupled receptors family 1 profile domain-containing protein</fullName>
    </recommendedName>
</protein>
<dbReference type="Gene3D" id="1.20.1070.10">
    <property type="entry name" value="Rhodopsin 7-helix transmembrane proteins"/>
    <property type="match status" value="1"/>
</dbReference>
<accession>A0A814WBG4</accession>
<keyword evidence="1" id="KW-0812">Transmembrane</keyword>
<feature type="transmembrane region" description="Helical" evidence="1">
    <location>
        <begin position="41"/>
        <end position="59"/>
    </location>
</feature>
<dbReference type="Proteomes" id="UP000663854">
    <property type="component" value="Unassembled WGS sequence"/>
</dbReference>
<keyword evidence="5" id="KW-1185">Reference proteome</keyword>
<feature type="transmembrane region" description="Helical" evidence="1">
    <location>
        <begin position="92"/>
        <end position="110"/>
    </location>
</feature>
<dbReference type="AlphaFoldDB" id="A0A814WBG4"/>
<evidence type="ECO:0000313" key="5">
    <source>
        <dbReference type="Proteomes" id="UP000663870"/>
    </source>
</evidence>
<gene>
    <name evidence="3" type="ORF">JXQ802_LOCUS38766</name>
    <name evidence="2" type="ORF">PYM288_LOCUS24819</name>
</gene>
<feature type="transmembrane region" description="Helical" evidence="1">
    <location>
        <begin position="122"/>
        <end position="139"/>
    </location>
</feature>
<keyword evidence="1" id="KW-1133">Transmembrane helix</keyword>
<dbReference type="SUPFAM" id="SSF81321">
    <property type="entry name" value="Family A G protein-coupled receptor-like"/>
    <property type="match status" value="1"/>
</dbReference>
<evidence type="ECO:0008006" key="6">
    <source>
        <dbReference type="Google" id="ProtNLM"/>
    </source>
</evidence>
<feature type="transmembrane region" description="Helical" evidence="1">
    <location>
        <begin position="15"/>
        <end position="34"/>
    </location>
</feature>
<proteinExistence type="predicted"/>
<evidence type="ECO:0000256" key="1">
    <source>
        <dbReference type="SAM" id="Phobius"/>
    </source>
</evidence>
<organism evidence="2 4">
    <name type="scientific">Rotaria sordida</name>
    <dbReference type="NCBI Taxonomy" id="392033"/>
    <lineage>
        <taxon>Eukaryota</taxon>
        <taxon>Metazoa</taxon>
        <taxon>Spiralia</taxon>
        <taxon>Gnathifera</taxon>
        <taxon>Rotifera</taxon>
        <taxon>Eurotatoria</taxon>
        <taxon>Bdelloidea</taxon>
        <taxon>Philodinida</taxon>
        <taxon>Philodinidae</taxon>
        <taxon>Rotaria</taxon>
    </lineage>
</organism>
<feature type="transmembrane region" description="Helical" evidence="1">
    <location>
        <begin position="227"/>
        <end position="249"/>
    </location>
</feature>
<dbReference type="Proteomes" id="UP000663870">
    <property type="component" value="Unassembled WGS sequence"/>
</dbReference>
<name>A0A814WBG4_9BILA</name>
<keyword evidence="1" id="KW-0472">Membrane</keyword>
<evidence type="ECO:0000313" key="3">
    <source>
        <dbReference type="EMBL" id="CAF1471546.1"/>
    </source>
</evidence>
<evidence type="ECO:0000313" key="4">
    <source>
        <dbReference type="Proteomes" id="UP000663854"/>
    </source>
</evidence>
<comment type="caution">
    <text evidence="2">The sequence shown here is derived from an EMBL/GenBank/DDBJ whole genome shotgun (WGS) entry which is preliminary data.</text>
</comment>
<dbReference type="EMBL" id="CAJNOH010001287">
    <property type="protein sequence ID" value="CAF1199942.1"/>
    <property type="molecule type" value="Genomic_DNA"/>
</dbReference>
<feature type="transmembrane region" description="Helical" evidence="1">
    <location>
        <begin position="145"/>
        <end position="165"/>
    </location>
</feature>
<reference evidence="2" key="1">
    <citation type="submission" date="2021-02" db="EMBL/GenBank/DDBJ databases">
        <authorList>
            <person name="Nowell W R."/>
        </authorList>
    </citation>
    <scope>NUCLEOTIDE SEQUENCE</scope>
</reference>
<evidence type="ECO:0000313" key="2">
    <source>
        <dbReference type="EMBL" id="CAF1199942.1"/>
    </source>
</evidence>